<keyword evidence="2" id="KW-0175">Coiled coil</keyword>
<evidence type="ECO:0000313" key="3">
    <source>
        <dbReference type="EMBL" id="AGI73081.1"/>
    </source>
</evidence>
<dbReference type="HOGENOM" id="CLU_102201_1_0_5"/>
<gene>
    <name evidence="3" type="ORF">OA238_c30760</name>
</gene>
<evidence type="ECO:0000313" key="4">
    <source>
        <dbReference type="Proteomes" id="UP000004688"/>
    </source>
</evidence>
<dbReference type="Proteomes" id="UP000004688">
    <property type="component" value="Chromosome"/>
</dbReference>
<dbReference type="STRING" id="391616.OA238_c30760"/>
<comment type="similarity">
    <text evidence="1">Belongs to the PspA/Vipp/IM30 family.</text>
</comment>
<organism evidence="3 4">
    <name type="scientific">Octadecabacter arcticus 238</name>
    <dbReference type="NCBI Taxonomy" id="391616"/>
    <lineage>
        <taxon>Bacteria</taxon>
        <taxon>Pseudomonadati</taxon>
        <taxon>Pseudomonadota</taxon>
        <taxon>Alphaproteobacteria</taxon>
        <taxon>Rhodobacterales</taxon>
        <taxon>Roseobacteraceae</taxon>
        <taxon>Octadecabacter</taxon>
    </lineage>
</organism>
<evidence type="ECO:0000256" key="2">
    <source>
        <dbReference type="SAM" id="Coils"/>
    </source>
</evidence>
<proteinExistence type="inferred from homology"/>
<evidence type="ECO:0008006" key="5">
    <source>
        <dbReference type="Google" id="ProtNLM"/>
    </source>
</evidence>
<accession>M9RRK9</accession>
<dbReference type="InterPro" id="IPR007157">
    <property type="entry name" value="PspA_VIPP1"/>
</dbReference>
<dbReference type="AlphaFoldDB" id="M9RRK9"/>
<dbReference type="KEGG" id="oar:OA238_c30760"/>
<sequence length="232" mass="26078">MKGSDMFKTLSTLIAGVNARSEDRVRDAFAIELIDQKIREAEQSLKAAKATLASLIQRQRSEERQRDTLKNRIKDMMGRAQDAMDKRRDDLAGEAASVVAQMENELTIRIETCDRLSQKVIRLRNSIEAGHRRIIDLKQGAIQARAVRREQAIQTKLNSTIGRTSSTQETEDLISRVIGQDDPFEQSEILREIDCDLGHETLTDRMSDQGIGVSTRTTADDVLARLTPKKTA</sequence>
<evidence type="ECO:0000256" key="1">
    <source>
        <dbReference type="ARBA" id="ARBA00043985"/>
    </source>
</evidence>
<feature type="coiled-coil region" evidence="2">
    <location>
        <begin position="31"/>
        <end position="86"/>
    </location>
</feature>
<protein>
    <recommendedName>
        <fullName evidence="5">PspA/IM30 family protein</fullName>
    </recommendedName>
</protein>
<reference evidence="3 4" key="1">
    <citation type="journal article" date="2013" name="PLoS ONE">
        <title>Poles Apart: Arctic and Antarctic Octadecabacter strains Share High Genome Plasticity and a New Type of Xanthorhodopsin.</title>
        <authorList>
            <person name="Vollmers J."/>
            <person name="Voget S."/>
            <person name="Dietrich S."/>
            <person name="Gollnow K."/>
            <person name="Smits M."/>
            <person name="Meyer K."/>
            <person name="Brinkhoff T."/>
            <person name="Simon M."/>
            <person name="Daniel R."/>
        </authorList>
    </citation>
    <scope>NUCLEOTIDE SEQUENCE [LARGE SCALE GENOMIC DNA]</scope>
    <source>
        <strain evidence="3 4">238</strain>
    </source>
</reference>
<dbReference type="eggNOG" id="COG1842">
    <property type="taxonomic scope" value="Bacteria"/>
</dbReference>
<keyword evidence="4" id="KW-1185">Reference proteome</keyword>
<dbReference type="EMBL" id="CP003742">
    <property type="protein sequence ID" value="AGI73081.1"/>
    <property type="molecule type" value="Genomic_DNA"/>
</dbReference>
<dbReference type="Pfam" id="PF04012">
    <property type="entry name" value="PspA_IM30"/>
    <property type="match status" value="1"/>
</dbReference>
<name>M9RRK9_9RHOB</name>